<dbReference type="RefSeq" id="WP_060215741.1">
    <property type="nucleotide sequence ID" value="NZ_LPDM01000063.1"/>
</dbReference>
<dbReference type="InterPro" id="IPR018683">
    <property type="entry name" value="DUF2169"/>
</dbReference>
<feature type="region of interest" description="Disordered" evidence="1">
    <location>
        <begin position="330"/>
        <end position="357"/>
    </location>
</feature>
<dbReference type="EMBL" id="MEAU01000037">
    <property type="protein sequence ID" value="OJA43506.1"/>
    <property type="molecule type" value="Genomic_DNA"/>
</dbReference>
<feature type="region of interest" description="Disordered" evidence="1">
    <location>
        <begin position="147"/>
        <end position="167"/>
    </location>
</feature>
<organism evidence="3 4">
    <name type="scientific">Burkholderia ubonensis</name>
    <dbReference type="NCBI Taxonomy" id="101571"/>
    <lineage>
        <taxon>Bacteria</taxon>
        <taxon>Pseudomonadati</taxon>
        <taxon>Pseudomonadota</taxon>
        <taxon>Betaproteobacteria</taxon>
        <taxon>Burkholderiales</taxon>
        <taxon>Burkholderiaceae</taxon>
        <taxon>Burkholderia</taxon>
        <taxon>Burkholderia cepacia complex</taxon>
    </lineage>
</organism>
<evidence type="ECO:0000313" key="3">
    <source>
        <dbReference type="EMBL" id="OJA43506.1"/>
    </source>
</evidence>
<gene>
    <name evidence="3" type="ORF">BGV66_23915</name>
</gene>
<dbReference type="AlphaFoldDB" id="A0ABD6PYH0"/>
<feature type="compositionally biased region" description="Basic and acidic residues" evidence="1">
    <location>
        <begin position="332"/>
        <end position="343"/>
    </location>
</feature>
<proteinExistence type="predicted"/>
<dbReference type="Proteomes" id="UP000183667">
    <property type="component" value="Unassembled WGS sequence"/>
</dbReference>
<accession>A0ABD6PYH0</accession>
<reference evidence="4" key="1">
    <citation type="submission" date="2016-08" db="EMBL/GenBank/DDBJ databases">
        <title>Population biology and virulence potential of Burkholderia ubonensis.</title>
        <authorList>
            <person name="Price E.P."/>
            <person name="Currie B.J."/>
            <person name="Wagner D.M."/>
        </authorList>
    </citation>
    <scope>NUCLEOTIDE SEQUENCE [LARGE SCALE GENOMIC DNA]</scope>
    <source>
        <strain evidence="4">MSMB0103</strain>
    </source>
</reference>
<sequence length="357" mass="39382">MWELDNRTPFAAQRAWIRDRDGAEVWVVAVKATYDILPDGSTSLSPEQVPVHAGPVPHPESAGLLYDADLGPAKPATDIVLNGHAWAPAGQPVTELAVEFTVGSLTRRAKVIGDRIWEKKTFHWKSSKPAPFLSMPLVYERAFGGKRSASDDAASNPVGRGIQPDEQGRIRLPNIESLKYPVERLKDRPPVVGFAPIPSHWAIRRQYAGTYDQAWLDERFPLPPADLDARFWQCAPPEQQVPHLKGGERISLLNLTPPGYAAGGRLTFTLPKVSLGFQTHFYGDPMLRSRAVIHSLILEPDFPRVSVVHHMSLPCHPQVNRLSHTRIIVKSRPLDRRSGRGDDGATPADTGTAEGQA</sequence>
<feature type="domain" description="DUF2169" evidence="2">
    <location>
        <begin position="21"/>
        <end position="310"/>
    </location>
</feature>
<evidence type="ECO:0000313" key="4">
    <source>
        <dbReference type="Proteomes" id="UP000183667"/>
    </source>
</evidence>
<protein>
    <recommendedName>
        <fullName evidence="2">DUF2169 domain-containing protein</fullName>
    </recommendedName>
</protein>
<dbReference type="Pfam" id="PF09937">
    <property type="entry name" value="DUF2169"/>
    <property type="match status" value="1"/>
</dbReference>
<comment type="caution">
    <text evidence="3">The sequence shown here is derived from an EMBL/GenBank/DDBJ whole genome shotgun (WGS) entry which is preliminary data.</text>
</comment>
<evidence type="ECO:0000256" key="1">
    <source>
        <dbReference type="SAM" id="MobiDB-lite"/>
    </source>
</evidence>
<evidence type="ECO:0000259" key="2">
    <source>
        <dbReference type="Pfam" id="PF09937"/>
    </source>
</evidence>
<name>A0ABD6PYH0_9BURK</name>